<dbReference type="HOGENOM" id="CLU_100590_5_0_1"/>
<dbReference type="InterPro" id="IPR023803">
    <property type="entry name" value="Ribosomal_bS16_dom_sf"/>
</dbReference>
<gene>
    <name evidence="4" type="ORF">SELMODRAFT_8429</name>
</gene>
<dbReference type="Proteomes" id="UP000001514">
    <property type="component" value="Unassembled WGS sequence"/>
</dbReference>
<proteinExistence type="inferred from homology"/>
<dbReference type="Gramene" id="EFJ32887">
    <property type="protein sequence ID" value="EFJ32887"/>
    <property type="gene ID" value="SELMODRAFT_8429"/>
</dbReference>
<dbReference type="PANTHER" id="PTHR12919">
    <property type="entry name" value="30S RIBOSOMAL PROTEIN S16"/>
    <property type="match status" value="1"/>
</dbReference>
<name>D8R359_SELML</name>
<evidence type="ECO:0000313" key="4">
    <source>
        <dbReference type="EMBL" id="EFJ32887.1"/>
    </source>
</evidence>
<keyword evidence="5" id="KW-1185">Reference proteome</keyword>
<organism evidence="5">
    <name type="scientific">Selaginella moellendorffii</name>
    <name type="common">Spikemoss</name>
    <dbReference type="NCBI Taxonomy" id="88036"/>
    <lineage>
        <taxon>Eukaryota</taxon>
        <taxon>Viridiplantae</taxon>
        <taxon>Streptophyta</taxon>
        <taxon>Embryophyta</taxon>
        <taxon>Tracheophyta</taxon>
        <taxon>Lycopodiopsida</taxon>
        <taxon>Selaginellales</taxon>
        <taxon>Selaginellaceae</taxon>
        <taxon>Selaginella</taxon>
    </lineage>
</organism>
<dbReference type="AlphaFoldDB" id="D8R359"/>
<dbReference type="Pfam" id="PF00886">
    <property type="entry name" value="Ribosomal_S16"/>
    <property type="match status" value="1"/>
</dbReference>
<protein>
    <recommendedName>
        <fullName evidence="6">Ribosomal protein S16</fullName>
    </recommendedName>
</protein>
<feature type="non-terminal residue" evidence="4">
    <location>
        <position position="93"/>
    </location>
</feature>
<evidence type="ECO:0000256" key="3">
    <source>
        <dbReference type="ARBA" id="ARBA00023274"/>
    </source>
</evidence>
<dbReference type="GO" id="GO:0015935">
    <property type="term" value="C:small ribosomal subunit"/>
    <property type="evidence" value="ECO:0000318"/>
    <property type="project" value="GO_Central"/>
</dbReference>
<dbReference type="Gene3D" id="3.30.1320.10">
    <property type="match status" value="1"/>
</dbReference>
<dbReference type="HAMAP" id="MF_00385">
    <property type="entry name" value="Ribosomal_bS16"/>
    <property type="match status" value="1"/>
</dbReference>
<dbReference type="STRING" id="88036.D8R359"/>
<sequence length="93" mass="10752">MGVRIRFARFGRKKLPFYRIYVADSRSKRDGRFLENVGYYNPITGKVPFSERENLVSQVLLCCRFDACRKGWYWLSVGAQPSNAVARLLARTG</sequence>
<evidence type="ECO:0000256" key="1">
    <source>
        <dbReference type="ARBA" id="ARBA00006668"/>
    </source>
</evidence>
<dbReference type="EMBL" id="GL377571">
    <property type="protein sequence ID" value="EFJ32887.1"/>
    <property type="molecule type" value="Genomic_DNA"/>
</dbReference>
<dbReference type="InParanoid" id="D8R359"/>
<dbReference type="GO" id="GO:0003735">
    <property type="term" value="F:structural constituent of ribosome"/>
    <property type="evidence" value="ECO:0000318"/>
    <property type="project" value="GO_Central"/>
</dbReference>
<accession>D8R359</accession>
<dbReference type="KEGG" id="smo:SELMODRAFT_8429"/>
<dbReference type="GO" id="GO:0006412">
    <property type="term" value="P:translation"/>
    <property type="evidence" value="ECO:0007669"/>
    <property type="project" value="InterPro"/>
</dbReference>
<comment type="similarity">
    <text evidence="1">Belongs to the bacterial ribosomal protein bS16 family.</text>
</comment>
<dbReference type="InterPro" id="IPR000307">
    <property type="entry name" value="Ribosomal_bS16"/>
</dbReference>
<dbReference type="NCBIfam" id="TIGR00002">
    <property type="entry name" value="S16"/>
    <property type="match status" value="1"/>
</dbReference>
<keyword evidence="2" id="KW-0689">Ribosomal protein</keyword>
<reference evidence="4 5" key="1">
    <citation type="journal article" date="2011" name="Science">
        <title>The Selaginella genome identifies genetic changes associated with the evolution of vascular plants.</title>
        <authorList>
            <person name="Banks J.A."/>
            <person name="Nishiyama T."/>
            <person name="Hasebe M."/>
            <person name="Bowman J.L."/>
            <person name="Gribskov M."/>
            <person name="dePamphilis C."/>
            <person name="Albert V.A."/>
            <person name="Aono N."/>
            <person name="Aoyama T."/>
            <person name="Ambrose B.A."/>
            <person name="Ashton N.W."/>
            <person name="Axtell M.J."/>
            <person name="Barker E."/>
            <person name="Barker M.S."/>
            <person name="Bennetzen J.L."/>
            <person name="Bonawitz N.D."/>
            <person name="Chapple C."/>
            <person name="Cheng C."/>
            <person name="Correa L.G."/>
            <person name="Dacre M."/>
            <person name="DeBarry J."/>
            <person name="Dreyer I."/>
            <person name="Elias M."/>
            <person name="Engstrom E.M."/>
            <person name="Estelle M."/>
            <person name="Feng L."/>
            <person name="Finet C."/>
            <person name="Floyd S.K."/>
            <person name="Frommer W.B."/>
            <person name="Fujita T."/>
            <person name="Gramzow L."/>
            <person name="Gutensohn M."/>
            <person name="Harholt J."/>
            <person name="Hattori M."/>
            <person name="Heyl A."/>
            <person name="Hirai T."/>
            <person name="Hiwatashi Y."/>
            <person name="Ishikawa M."/>
            <person name="Iwata M."/>
            <person name="Karol K.G."/>
            <person name="Koehler B."/>
            <person name="Kolukisaoglu U."/>
            <person name="Kubo M."/>
            <person name="Kurata T."/>
            <person name="Lalonde S."/>
            <person name="Li K."/>
            <person name="Li Y."/>
            <person name="Litt A."/>
            <person name="Lyons E."/>
            <person name="Manning G."/>
            <person name="Maruyama T."/>
            <person name="Michael T.P."/>
            <person name="Mikami K."/>
            <person name="Miyazaki S."/>
            <person name="Morinaga S."/>
            <person name="Murata T."/>
            <person name="Mueller-Roeber B."/>
            <person name="Nelson D.R."/>
            <person name="Obara M."/>
            <person name="Oguri Y."/>
            <person name="Olmstead R.G."/>
            <person name="Onodera N."/>
            <person name="Petersen B.L."/>
            <person name="Pils B."/>
            <person name="Prigge M."/>
            <person name="Rensing S.A."/>
            <person name="Riano-Pachon D.M."/>
            <person name="Roberts A.W."/>
            <person name="Sato Y."/>
            <person name="Scheller H.V."/>
            <person name="Schulz B."/>
            <person name="Schulz C."/>
            <person name="Shakirov E.V."/>
            <person name="Shibagaki N."/>
            <person name="Shinohara N."/>
            <person name="Shippen D.E."/>
            <person name="Soerensen I."/>
            <person name="Sotooka R."/>
            <person name="Sugimoto N."/>
            <person name="Sugita M."/>
            <person name="Sumikawa N."/>
            <person name="Tanurdzic M."/>
            <person name="Theissen G."/>
            <person name="Ulvskov P."/>
            <person name="Wakazuki S."/>
            <person name="Weng J.K."/>
            <person name="Willats W.W."/>
            <person name="Wipf D."/>
            <person name="Wolf P.G."/>
            <person name="Yang L."/>
            <person name="Zimmer A.D."/>
            <person name="Zhu Q."/>
            <person name="Mitros T."/>
            <person name="Hellsten U."/>
            <person name="Loque D."/>
            <person name="Otillar R."/>
            <person name="Salamov A."/>
            <person name="Schmutz J."/>
            <person name="Shapiro H."/>
            <person name="Lindquist E."/>
            <person name="Lucas S."/>
            <person name="Rokhsar D."/>
            <person name="Grigoriev I.V."/>
        </authorList>
    </citation>
    <scope>NUCLEOTIDE SEQUENCE [LARGE SCALE GENOMIC DNA]</scope>
</reference>
<dbReference type="GO" id="GO:0005737">
    <property type="term" value="C:cytoplasm"/>
    <property type="evidence" value="ECO:0007669"/>
    <property type="project" value="UniProtKB-ARBA"/>
</dbReference>
<dbReference type="eggNOG" id="KOG3419">
    <property type="taxonomic scope" value="Eukaryota"/>
</dbReference>
<dbReference type="SUPFAM" id="SSF54565">
    <property type="entry name" value="Ribosomal protein S16"/>
    <property type="match status" value="1"/>
</dbReference>
<dbReference type="PANTHER" id="PTHR12919:SF39">
    <property type="entry name" value="SMALL RIBOSOMAL SUBUNIT PROTEIN BS16M_BS16C"/>
    <property type="match status" value="1"/>
</dbReference>
<evidence type="ECO:0000313" key="5">
    <source>
        <dbReference type="Proteomes" id="UP000001514"/>
    </source>
</evidence>
<keyword evidence="3" id="KW-0687">Ribonucleoprotein</keyword>
<evidence type="ECO:0000256" key="2">
    <source>
        <dbReference type="ARBA" id="ARBA00022980"/>
    </source>
</evidence>
<evidence type="ECO:0008006" key="6">
    <source>
        <dbReference type="Google" id="ProtNLM"/>
    </source>
</evidence>